<dbReference type="GeneID" id="14497823"/>
<dbReference type="Gene3D" id="3.40.50.620">
    <property type="entry name" value="HUPs"/>
    <property type="match status" value="1"/>
</dbReference>
<keyword evidence="9" id="KW-0694">RNA-binding</keyword>
<dbReference type="Gene3D" id="3.10.290.10">
    <property type="entry name" value="RNA-binding S4 domain"/>
    <property type="match status" value="1"/>
</dbReference>
<evidence type="ECO:0000256" key="6">
    <source>
        <dbReference type="ARBA" id="ARBA00023146"/>
    </source>
</evidence>
<dbReference type="PROSITE" id="PS00178">
    <property type="entry name" value="AA_TRNA_LIGASE_I"/>
    <property type="match status" value="1"/>
</dbReference>
<dbReference type="OMA" id="YMMAKDS"/>
<accession>I2H8G4</accession>
<dbReference type="OrthoDB" id="337870at2759"/>
<dbReference type="FunFam" id="1.10.240.10:FF:000001">
    <property type="entry name" value="Tyrosine--tRNA ligase"/>
    <property type="match status" value="1"/>
</dbReference>
<evidence type="ECO:0000256" key="7">
    <source>
        <dbReference type="ARBA" id="ARBA00033323"/>
    </source>
</evidence>
<dbReference type="PRINTS" id="PR01040">
    <property type="entry name" value="TRNASYNTHTYR"/>
</dbReference>
<evidence type="ECO:0000256" key="4">
    <source>
        <dbReference type="ARBA" id="ARBA00022840"/>
    </source>
</evidence>
<dbReference type="GO" id="GO:0005739">
    <property type="term" value="C:mitochondrion"/>
    <property type="evidence" value="ECO:0007669"/>
    <property type="project" value="EnsemblFungi"/>
</dbReference>
<dbReference type="GO" id="GO:0070184">
    <property type="term" value="P:mitochondrial tyrosyl-tRNA aminoacylation"/>
    <property type="evidence" value="ECO:0007669"/>
    <property type="project" value="EnsemblFungi"/>
</dbReference>
<evidence type="ECO:0000313" key="11">
    <source>
        <dbReference type="EMBL" id="CCH62666.1"/>
    </source>
</evidence>
<keyword evidence="3 10" id="KW-0547">Nucleotide-binding</keyword>
<dbReference type="Proteomes" id="UP000002866">
    <property type="component" value="Chromosome 8"/>
</dbReference>
<evidence type="ECO:0000256" key="8">
    <source>
        <dbReference type="ARBA" id="ARBA00048248"/>
    </source>
</evidence>
<dbReference type="InterPro" id="IPR002307">
    <property type="entry name" value="Tyr-tRNA-ligase"/>
</dbReference>
<keyword evidence="12" id="KW-1185">Reference proteome</keyword>
<dbReference type="SUPFAM" id="SSF52374">
    <property type="entry name" value="Nucleotidylyl transferase"/>
    <property type="match status" value="1"/>
</dbReference>
<evidence type="ECO:0000256" key="2">
    <source>
        <dbReference type="ARBA" id="ARBA00022598"/>
    </source>
</evidence>
<dbReference type="GO" id="GO:0005829">
    <property type="term" value="C:cytosol"/>
    <property type="evidence" value="ECO:0007669"/>
    <property type="project" value="TreeGrafter"/>
</dbReference>
<evidence type="ECO:0000256" key="9">
    <source>
        <dbReference type="PROSITE-ProRule" id="PRU00182"/>
    </source>
</evidence>
<dbReference type="AlphaFoldDB" id="I2H8G4"/>
<dbReference type="InterPro" id="IPR002305">
    <property type="entry name" value="aa-tRNA-synth_Ic"/>
</dbReference>
<dbReference type="GO" id="GO:0003723">
    <property type="term" value="F:RNA binding"/>
    <property type="evidence" value="ECO:0007669"/>
    <property type="project" value="UniProtKB-KW"/>
</dbReference>
<evidence type="ECO:0000256" key="3">
    <source>
        <dbReference type="ARBA" id="ARBA00022741"/>
    </source>
</evidence>
<dbReference type="SUPFAM" id="SSF55174">
    <property type="entry name" value="Alpha-L RNA-binding motif"/>
    <property type="match status" value="1"/>
</dbReference>
<keyword evidence="2 10" id="KW-0436">Ligase</keyword>
<dbReference type="Gene3D" id="1.10.240.10">
    <property type="entry name" value="Tyrosyl-Transfer RNA Synthetase"/>
    <property type="match status" value="1"/>
</dbReference>
<reference evidence="11 12" key="1">
    <citation type="journal article" date="2011" name="Proc. Natl. Acad. Sci. U.S.A.">
        <title>Evolutionary erosion of yeast sex chromosomes by mating-type switching accidents.</title>
        <authorList>
            <person name="Gordon J.L."/>
            <person name="Armisen D."/>
            <person name="Proux-Wera E."/>
            <person name="Oheigeartaigh S.S."/>
            <person name="Byrne K.P."/>
            <person name="Wolfe K.H."/>
        </authorList>
    </citation>
    <scope>NUCLEOTIDE SEQUENCE [LARGE SCALE GENOMIC DNA]</scope>
    <source>
        <strain evidence="12">ATCC 34711 / CBS 6284 / DSM 70876 / NBRC 10599 / NRRL Y-10934 / UCD 77-7</strain>
    </source>
</reference>
<organism evidence="11 12">
    <name type="scientific">Henningerozyma blattae (strain ATCC 34711 / CBS 6284 / DSM 70876 / NBRC 10599 / NRRL Y-10934 / UCD 77-7)</name>
    <name type="common">Yeast</name>
    <name type="synonym">Tetrapisispora blattae</name>
    <dbReference type="NCBI Taxonomy" id="1071380"/>
    <lineage>
        <taxon>Eukaryota</taxon>
        <taxon>Fungi</taxon>
        <taxon>Dikarya</taxon>
        <taxon>Ascomycota</taxon>
        <taxon>Saccharomycotina</taxon>
        <taxon>Saccharomycetes</taxon>
        <taxon>Saccharomycetales</taxon>
        <taxon>Saccharomycetaceae</taxon>
        <taxon>Henningerozyma</taxon>
    </lineage>
</organism>
<dbReference type="eggNOG" id="KOG2623">
    <property type="taxonomic scope" value="Eukaryota"/>
</dbReference>
<dbReference type="HOGENOM" id="CLU_024003_0_0_1"/>
<comment type="similarity">
    <text evidence="10">Belongs to the class-I aminoacyl-tRNA synthetase family.</text>
</comment>
<proteinExistence type="inferred from homology"/>
<dbReference type="EC" id="6.1.1.1" evidence="1 10"/>
<dbReference type="STRING" id="1071380.I2H8G4"/>
<dbReference type="GO" id="GO:0005524">
    <property type="term" value="F:ATP binding"/>
    <property type="evidence" value="ECO:0007669"/>
    <property type="project" value="UniProtKB-KW"/>
</dbReference>
<dbReference type="PANTHER" id="PTHR11766">
    <property type="entry name" value="TYROSYL-TRNA SYNTHETASE"/>
    <property type="match status" value="1"/>
</dbReference>
<dbReference type="GO" id="GO:0004831">
    <property type="term" value="F:tyrosine-tRNA ligase activity"/>
    <property type="evidence" value="ECO:0007669"/>
    <property type="project" value="UniProtKB-EC"/>
</dbReference>
<dbReference type="PROSITE" id="PS50889">
    <property type="entry name" value="S4"/>
    <property type="match status" value="1"/>
</dbReference>
<evidence type="ECO:0000313" key="12">
    <source>
        <dbReference type="Proteomes" id="UP000002866"/>
    </source>
</evidence>
<dbReference type="EMBL" id="HE806323">
    <property type="protein sequence ID" value="CCH62666.1"/>
    <property type="molecule type" value="Genomic_DNA"/>
</dbReference>
<dbReference type="KEGG" id="tbl:TBLA_0H03850"/>
<dbReference type="InParanoid" id="I2H8G4"/>
<dbReference type="NCBIfam" id="TIGR00234">
    <property type="entry name" value="tyrS"/>
    <property type="match status" value="1"/>
</dbReference>
<gene>
    <name evidence="11" type="primary">TBLA0H03850</name>
    <name evidence="11" type="ORF">TBLA_0H03850</name>
</gene>
<keyword evidence="4 10" id="KW-0067">ATP-binding</keyword>
<dbReference type="FunCoup" id="I2H8G4">
    <property type="interactions" value="705"/>
</dbReference>
<dbReference type="InterPro" id="IPR024088">
    <property type="entry name" value="Tyr-tRNA-ligase_bac-type"/>
</dbReference>
<keyword evidence="6 10" id="KW-0030">Aminoacyl-tRNA synthetase</keyword>
<dbReference type="Pfam" id="PF00579">
    <property type="entry name" value="tRNA-synt_1b"/>
    <property type="match status" value="1"/>
</dbReference>
<dbReference type="InterPro" id="IPR001412">
    <property type="entry name" value="aa-tRNA-synth_I_CS"/>
</dbReference>
<protein>
    <recommendedName>
        <fullName evidence="1 10">Tyrosine--tRNA ligase</fullName>
        <ecNumber evidence="1 10">6.1.1.1</ecNumber>
    </recommendedName>
    <alternativeName>
        <fullName evidence="7 10">Tyrosyl-tRNA synthetase</fullName>
    </alternativeName>
</protein>
<dbReference type="InterPro" id="IPR014729">
    <property type="entry name" value="Rossmann-like_a/b/a_fold"/>
</dbReference>
<keyword evidence="5 10" id="KW-0648">Protein biosynthesis</keyword>
<evidence type="ECO:0000256" key="1">
    <source>
        <dbReference type="ARBA" id="ARBA00013160"/>
    </source>
</evidence>
<dbReference type="PANTHER" id="PTHR11766:SF0">
    <property type="entry name" value="TYROSINE--TRNA LIGASE, MITOCHONDRIAL"/>
    <property type="match status" value="1"/>
</dbReference>
<evidence type="ECO:0000256" key="10">
    <source>
        <dbReference type="RuleBase" id="RU361234"/>
    </source>
</evidence>
<dbReference type="CDD" id="cd00805">
    <property type="entry name" value="TyrRS_core"/>
    <property type="match status" value="1"/>
</dbReference>
<sequence length="473" mass="53806">MLQKLCFSIKPFNRCFTTTIIKQYLLIDQLKNRGLISQVSQPENILYEKLKSGKSLKLYLGVDPTAKSLHLGNVIPLMLLLQFYLHGHDVVALVGGATGKVGDPSGKKTARKMIVNEQREINIKAIEFQLKRFFQNAIKYLESLNKRTKYPLTFQKTITSKYKLLNNIDWLGDVKLLDFLAAYGSHIRIQPMLSRDSVSARLNSNEGLGFNEFTYQILQAYDFLHLNTVHKIDVQIGGNDQWGNITAGIDLISRIQKNQTENITNNIQPFAITVPLLTTSTGEKFGKSAGNAIFIDPEMNSAFDIYQYFVNTTDDDLLKYFKLFTLLSEQEIKEVVENHFSEGPKKRFGQKRLAWEVTELLYGTNTGTESEKVSELLFSDNTEKLTVKDTADLFIKMRIVQDVSCTDTLVNILCKLLSCSRNEAIRKIRQGGIYLGPQRERTTADITDFSPFISNDLLYIKIGKQKSFVLKFV</sequence>
<dbReference type="RefSeq" id="XP_004182185.1">
    <property type="nucleotide sequence ID" value="XM_004182137.1"/>
</dbReference>
<evidence type="ECO:0000256" key="5">
    <source>
        <dbReference type="ARBA" id="ARBA00022917"/>
    </source>
</evidence>
<dbReference type="InterPro" id="IPR036986">
    <property type="entry name" value="S4_RNA-bd_sf"/>
</dbReference>
<name>I2H8G4_HENB6</name>
<comment type="catalytic activity">
    <reaction evidence="8 10">
        <text>tRNA(Tyr) + L-tyrosine + ATP = L-tyrosyl-tRNA(Tyr) + AMP + diphosphate + H(+)</text>
        <dbReference type="Rhea" id="RHEA:10220"/>
        <dbReference type="Rhea" id="RHEA-COMP:9706"/>
        <dbReference type="Rhea" id="RHEA-COMP:9707"/>
        <dbReference type="ChEBI" id="CHEBI:15378"/>
        <dbReference type="ChEBI" id="CHEBI:30616"/>
        <dbReference type="ChEBI" id="CHEBI:33019"/>
        <dbReference type="ChEBI" id="CHEBI:58315"/>
        <dbReference type="ChEBI" id="CHEBI:78442"/>
        <dbReference type="ChEBI" id="CHEBI:78536"/>
        <dbReference type="ChEBI" id="CHEBI:456215"/>
        <dbReference type="EC" id="6.1.1.1"/>
    </reaction>
</comment>